<feature type="transmembrane region" description="Helical" evidence="6">
    <location>
        <begin position="178"/>
        <end position="202"/>
    </location>
</feature>
<dbReference type="PIRSF" id="PIRSF006324">
    <property type="entry name" value="LeuE"/>
    <property type="match status" value="1"/>
</dbReference>
<dbReference type="EMBL" id="FMAH01000004">
    <property type="protein sequence ID" value="SCB16781.1"/>
    <property type="molecule type" value="Genomic_DNA"/>
</dbReference>
<evidence type="ECO:0000256" key="2">
    <source>
        <dbReference type="ARBA" id="ARBA00022475"/>
    </source>
</evidence>
<evidence type="ECO:0000256" key="5">
    <source>
        <dbReference type="ARBA" id="ARBA00023136"/>
    </source>
</evidence>
<name>A0A1C3UMU3_9HYPH</name>
<evidence type="ECO:0000256" key="3">
    <source>
        <dbReference type="ARBA" id="ARBA00022692"/>
    </source>
</evidence>
<feature type="transmembrane region" description="Helical" evidence="6">
    <location>
        <begin position="36"/>
        <end position="56"/>
    </location>
</feature>
<dbReference type="PANTHER" id="PTHR30086:SF20">
    <property type="entry name" value="ARGININE EXPORTER PROTEIN ARGO-RELATED"/>
    <property type="match status" value="1"/>
</dbReference>
<evidence type="ECO:0000256" key="1">
    <source>
        <dbReference type="ARBA" id="ARBA00004651"/>
    </source>
</evidence>
<feature type="transmembrane region" description="Helical" evidence="6">
    <location>
        <begin position="77"/>
        <end position="98"/>
    </location>
</feature>
<dbReference type="GO" id="GO:0005886">
    <property type="term" value="C:plasma membrane"/>
    <property type="evidence" value="ECO:0007669"/>
    <property type="project" value="UniProtKB-SubCell"/>
</dbReference>
<comment type="subcellular location">
    <subcellularLocation>
        <location evidence="1">Cell membrane</location>
        <topology evidence="1">Multi-pass membrane protein</topology>
    </subcellularLocation>
</comment>
<sequence length="232" mass="24178">MHFVNSNANYSIEAGIYASQLRSQRSKLSFMESANLLLFTATVLPLICTPGPDMLFIASQAMSGGAGAGLRSTAGICIGYVIHSMLAALGVAAIIAASPALFMVLRWLGIAYLGYLASRLISSSMKAGKVTPKATAAADGLRRGFLTAVLNPKGMMIYFAILPQFISHNGSVAVQASLLSAVFIGLCGAFYAILSLTLAALGARASISDRRRRWTEGIAGCLLLVAAGRLAA</sequence>
<evidence type="ECO:0000313" key="7">
    <source>
        <dbReference type="EMBL" id="SCB16781.1"/>
    </source>
</evidence>
<dbReference type="AlphaFoldDB" id="A0A1C3UMU3"/>
<evidence type="ECO:0000256" key="6">
    <source>
        <dbReference type="SAM" id="Phobius"/>
    </source>
</evidence>
<evidence type="ECO:0000256" key="4">
    <source>
        <dbReference type="ARBA" id="ARBA00022989"/>
    </source>
</evidence>
<feature type="transmembrane region" description="Helical" evidence="6">
    <location>
        <begin position="104"/>
        <end position="122"/>
    </location>
</feature>
<proteinExistence type="predicted"/>
<keyword evidence="8" id="KW-1185">Reference proteome</keyword>
<dbReference type="Pfam" id="PF01810">
    <property type="entry name" value="LysE"/>
    <property type="match status" value="1"/>
</dbReference>
<dbReference type="Proteomes" id="UP000199435">
    <property type="component" value="Unassembled WGS sequence"/>
</dbReference>
<keyword evidence="3 6" id="KW-0812">Transmembrane</keyword>
<organism evidence="7 8">
    <name type="scientific">Rhizobium miluonense</name>
    <dbReference type="NCBI Taxonomy" id="411945"/>
    <lineage>
        <taxon>Bacteria</taxon>
        <taxon>Pseudomonadati</taxon>
        <taxon>Pseudomonadota</taxon>
        <taxon>Alphaproteobacteria</taxon>
        <taxon>Hyphomicrobiales</taxon>
        <taxon>Rhizobiaceae</taxon>
        <taxon>Rhizobium/Agrobacterium group</taxon>
        <taxon>Rhizobium</taxon>
    </lineage>
</organism>
<keyword evidence="2" id="KW-1003">Cell membrane</keyword>
<gene>
    <name evidence="7" type="ORF">GA0061102_1004235</name>
</gene>
<dbReference type="GO" id="GO:0015171">
    <property type="term" value="F:amino acid transmembrane transporter activity"/>
    <property type="evidence" value="ECO:0007669"/>
    <property type="project" value="TreeGrafter"/>
</dbReference>
<feature type="transmembrane region" description="Helical" evidence="6">
    <location>
        <begin position="143"/>
        <end position="166"/>
    </location>
</feature>
<protein>
    <submittedName>
        <fullName evidence="7">Threonine/homoserine/homoserine lactone efflux protein</fullName>
    </submittedName>
</protein>
<dbReference type="InterPro" id="IPR001123">
    <property type="entry name" value="LeuE-type"/>
</dbReference>
<keyword evidence="4 6" id="KW-1133">Transmembrane helix</keyword>
<dbReference type="PANTHER" id="PTHR30086">
    <property type="entry name" value="ARGININE EXPORTER PROTEIN ARGO"/>
    <property type="match status" value="1"/>
</dbReference>
<keyword evidence="5 6" id="KW-0472">Membrane</keyword>
<reference evidence="8" key="1">
    <citation type="submission" date="2016-08" db="EMBL/GenBank/DDBJ databases">
        <authorList>
            <person name="Varghese N."/>
            <person name="Submissions Spin"/>
        </authorList>
    </citation>
    <scope>NUCLEOTIDE SEQUENCE [LARGE SCALE GENOMIC DNA]</scope>
    <source>
        <strain evidence="8">HAMBI 2971</strain>
    </source>
</reference>
<evidence type="ECO:0000313" key="8">
    <source>
        <dbReference type="Proteomes" id="UP000199435"/>
    </source>
</evidence>
<accession>A0A1C3UMU3</accession>